<dbReference type="OrthoDB" id="9770043at2"/>
<dbReference type="InterPro" id="IPR011041">
    <property type="entry name" value="Quinoprot_gluc/sorb_DH_b-prop"/>
</dbReference>
<dbReference type="SUPFAM" id="SSF50952">
    <property type="entry name" value="Soluble quinoprotein glucose dehydrogenase"/>
    <property type="match status" value="1"/>
</dbReference>
<dbReference type="AlphaFoldDB" id="I1XLW3"/>
<proteinExistence type="predicted"/>
<keyword evidence="2" id="KW-1185">Reference proteome</keyword>
<reference evidence="1 2" key="1">
    <citation type="journal article" date="2012" name="J. Bacteriol.">
        <title>Complete genome sequences of Methylophaga sp. strain JAM1 and Methylophaga sp. strain JAM7.</title>
        <authorList>
            <person name="Villeneuve C."/>
            <person name="Martineau C."/>
            <person name="Mauffrey F."/>
            <person name="Villemur R."/>
        </authorList>
    </citation>
    <scope>NUCLEOTIDE SEQUENCE [LARGE SCALE GENOMIC DNA]</scope>
    <source>
        <strain evidence="1 2">JAM1</strain>
    </source>
</reference>
<accession>I1XLW3</accession>
<dbReference type="eggNOG" id="COG3386">
    <property type="taxonomic scope" value="Bacteria"/>
</dbReference>
<evidence type="ECO:0000313" key="1">
    <source>
        <dbReference type="EMBL" id="AFI85382.1"/>
    </source>
</evidence>
<dbReference type="Proteomes" id="UP000009144">
    <property type="component" value="Chromosome"/>
</dbReference>
<gene>
    <name evidence="1" type="ordered locus">Q7A_2592</name>
</gene>
<dbReference type="HOGENOM" id="CLU_413235_0_0_6"/>
<dbReference type="SUPFAM" id="SSF63829">
    <property type="entry name" value="Calcium-dependent phosphotriesterase"/>
    <property type="match status" value="1"/>
</dbReference>
<dbReference type="Gene3D" id="2.120.10.30">
    <property type="entry name" value="TolB, C-terminal domain"/>
    <property type="match status" value="2"/>
</dbReference>
<dbReference type="InterPro" id="IPR012938">
    <property type="entry name" value="Glc/Sorbosone_DH"/>
</dbReference>
<dbReference type="PATRIC" id="fig|754476.3.peg.2542"/>
<dbReference type="KEGG" id="mej:Q7A_2592"/>
<dbReference type="PANTHER" id="PTHR33546:SF1">
    <property type="entry name" value="LARGE, MULTIFUNCTIONAL SECRETED PROTEIN"/>
    <property type="match status" value="1"/>
</dbReference>
<protein>
    <submittedName>
        <fullName evidence="1">L-sorbosone dehydrogenase</fullName>
    </submittedName>
</protein>
<dbReference type="RefSeq" id="WP_014707744.1">
    <property type="nucleotide sequence ID" value="NC_017857.3"/>
</dbReference>
<reference evidence="1 2" key="2">
    <citation type="journal article" date="2013" name="Int. J. Syst. Evol. Microbiol.">
        <title>Methylophaga nitratireducenticrescens sp. nov. and Methylophaga frappieri sp. nov., isolated from the biofilm of the methanol-fed denitrification system treating the seawater at the Montreal Biodome.</title>
        <authorList>
            <person name="Villeneuve C."/>
            <person name="Martineau C."/>
            <person name="Mauffrey F."/>
            <person name="Villemur R."/>
        </authorList>
    </citation>
    <scope>NUCLEOTIDE SEQUENCE [LARGE SCALE GENOMIC DNA]</scope>
    <source>
        <strain evidence="1 2">JAM1</strain>
    </source>
</reference>
<evidence type="ECO:0000313" key="2">
    <source>
        <dbReference type="Proteomes" id="UP000009144"/>
    </source>
</evidence>
<dbReference type="PANTHER" id="PTHR33546">
    <property type="entry name" value="LARGE, MULTIFUNCTIONAL SECRETED PROTEIN-RELATED"/>
    <property type="match status" value="1"/>
</dbReference>
<dbReference type="STRING" id="754476.Q7A_2592"/>
<dbReference type="InterPro" id="IPR011042">
    <property type="entry name" value="6-blade_b-propeller_TolB-like"/>
</dbReference>
<dbReference type="Pfam" id="PF07995">
    <property type="entry name" value="GSDH"/>
    <property type="match status" value="1"/>
</dbReference>
<name>I1XLW3_METNJ</name>
<organism evidence="1 2">
    <name type="scientific">Methylophaga nitratireducenticrescens</name>
    <dbReference type="NCBI Taxonomy" id="754476"/>
    <lineage>
        <taxon>Bacteria</taxon>
        <taxon>Pseudomonadati</taxon>
        <taxon>Pseudomonadota</taxon>
        <taxon>Gammaproteobacteria</taxon>
        <taxon>Thiotrichales</taxon>
        <taxon>Piscirickettsiaceae</taxon>
        <taxon>Methylophaga</taxon>
    </lineage>
</organism>
<dbReference type="Pfam" id="PF08450">
    <property type="entry name" value="SGL"/>
    <property type="match status" value="1"/>
</dbReference>
<sequence>MKFTLKTLSFLTLSSLGMISTASFADAADVEKNLHKLNVPDGFNVEVYAEVPGARQMALGQSTGTVFVGTRGDKAYAVVDRNKDRKADEVITILDDLKVGNGVAMYQGNLYIAEQNRIARYAAPGFDLTLPFKEMREVIYDDLPDKAHHGWRYIDFGPDGKLYVTVGAPCNICDVKGQEATIIRMNPDGSDAEIYAEGIRNSVGMDFQPDTGTLYFTDNNTDMMGDNIPPGELNAAPEKGMHFGFPYYAGGKERHEDWADKTPPKEVTFPVAEFQAHTAALGMKFYTGNMFPEDFKGDVIIAQHGSWNRTEPVGYQLMRVTFDENNEVSGHETFIDGWLNDGEAWGRPTDVLQLPDGSVLVSDDFNGVIYRVSYGEKQSDAQTTSTRHGNNTIEDLMMPESAIAHPDGRVFVTEIGEFGKNGDGKVTVVNTDGSTETLVDGLNDPKGIDMFNNTLYVADVDQLVKINLDGQSEVMVKPSDFPGKPVFLNDVEIDGHGNIYVSDSGDDNGKDAGIYQVTAKGKVTEVINHKSGIKRPNGLLMDGYNKMLVADFGTGDLFQLDIASVKATKVNSGFGGADGLVRDTDGFLYISDWNNGKVWQLNEAKATPQLITDEYEAAADIALSADGKHILMPDMKAGKLYFLPIK</sequence>
<dbReference type="eggNOG" id="COG2133">
    <property type="taxonomic scope" value="Bacteria"/>
</dbReference>
<dbReference type="InterPro" id="IPR013658">
    <property type="entry name" value="SGL"/>
</dbReference>
<dbReference type="EMBL" id="CP003390">
    <property type="protein sequence ID" value="AFI85382.1"/>
    <property type="molecule type" value="Genomic_DNA"/>
</dbReference>